<dbReference type="Proteomes" id="UP000253204">
    <property type="component" value="Unassembled WGS sequence"/>
</dbReference>
<reference evidence="2 3" key="1">
    <citation type="submission" date="2018-07" db="EMBL/GenBank/DDBJ databases">
        <title>Halomonas rutogse sp. nov., isolated from Lake TangqianCo on Tibetan Plateau.</title>
        <authorList>
            <person name="Lu H."/>
            <person name="Xing P."/>
            <person name="Wu Q."/>
        </authorList>
    </citation>
    <scope>NUCLEOTIDE SEQUENCE [LARGE SCALE GENOMIC DNA]</scope>
    <source>
        <strain evidence="2 3">TQ8S</strain>
    </source>
</reference>
<keyword evidence="1" id="KW-1133">Transmembrane helix</keyword>
<keyword evidence="1" id="KW-0472">Membrane</keyword>
<keyword evidence="3" id="KW-1185">Reference proteome</keyword>
<dbReference type="OrthoDB" id="5625885at2"/>
<dbReference type="AlphaFoldDB" id="A0A368U2E8"/>
<evidence type="ECO:0000256" key="1">
    <source>
        <dbReference type="SAM" id="Phobius"/>
    </source>
</evidence>
<organism evidence="2 3">
    <name type="scientific">Vreelandella rituensis</name>
    <dbReference type="NCBI Taxonomy" id="2282306"/>
    <lineage>
        <taxon>Bacteria</taxon>
        <taxon>Pseudomonadati</taxon>
        <taxon>Pseudomonadota</taxon>
        <taxon>Gammaproteobacteria</taxon>
        <taxon>Oceanospirillales</taxon>
        <taxon>Halomonadaceae</taxon>
        <taxon>Vreelandella</taxon>
    </lineage>
</organism>
<feature type="transmembrane region" description="Helical" evidence="1">
    <location>
        <begin position="33"/>
        <end position="56"/>
    </location>
</feature>
<gene>
    <name evidence="2" type="ORF">DU506_11415</name>
</gene>
<dbReference type="Pfam" id="PF11174">
    <property type="entry name" value="DUF2970"/>
    <property type="match status" value="1"/>
</dbReference>
<dbReference type="EMBL" id="QPIJ01000025">
    <property type="protein sequence ID" value="RCV90726.1"/>
    <property type="molecule type" value="Genomic_DNA"/>
</dbReference>
<evidence type="ECO:0000313" key="2">
    <source>
        <dbReference type="EMBL" id="RCV90726.1"/>
    </source>
</evidence>
<name>A0A368U2E8_9GAMM</name>
<comment type="caution">
    <text evidence="2">The sequence shown here is derived from an EMBL/GenBank/DDBJ whole genome shotgun (WGS) entry which is preliminary data.</text>
</comment>
<accession>A0A368U2E8</accession>
<proteinExistence type="predicted"/>
<dbReference type="RefSeq" id="WP_114487064.1">
    <property type="nucleotide sequence ID" value="NZ_CBCSHM010000068.1"/>
</dbReference>
<evidence type="ECO:0000313" key="3">
    <source>
        <dbReference type="Proteomes" id="UP000253204"/>
    </source>
</evidence>
<dbReference type="InterPro" id="IPR021344">
    <property type="entry name" value="DUF2970"/>
</dbReference>
<protein>
    <submittedName>
        <fullName evidence="2">DUF2970 domain-containing protein</fullName>
    </submittedName>
</protein>
<sequence>MWGLIKSVLAAFLGVQKEEQRRKDFSASSPWGFIITAVILAIIFVVGLAGLAIWVAR</sequence>
<keyword evidence="1" id="KW-0812">Transmembrane</keyword>